<reference evidence="1" key="1">
    <citation type="submission" date="2017-04" db="EMBL/GenBank/DDBJ databases">
        <title>Identification of virulent Capnocytophaga canimorsus isolates by capsular typing.</title>
        <authorList>
            <person name="Hess E.H."/>
            <person name="Renzi F.R."/>
            <person name="Koudad D.K."/>
            <person name="Dol M.D."/>
            <person name="Cornelis G.R.C."/>
        </authorList>
    </citation>
    <scope>NUCLEOTIDE SEQUENCE</scope>
    <source>
        <strain evidence="1">CC4</strain>
    </source>
</reference>
<gene>
    <name evidence="1" type="ORF">CC4__530060</name>
</gene>
<dbReference type="EMBL" id="LT838812">
    <property type="protein sequence ID" value="SMD29011.1"/>
    <property type="molecule type" value="Genomic_DNA"/>
</dbReference>
<dbReference type="AlphaFoldDB" id="A0A1X7BZ20"/>
<accession>A0A1X7BZ20</accession>
<protein>
    <submittedName>
        <fullName evidence="1">Uncharacterized protein</fullName>
    </submittedName>
</protein>
<reference evidence="1" key="2">
    <citation type="submission" date="2017-04" db="EMBL/GenBank/DDBJ databases">
        <authorList>
            <person name="Afonso C.L."/>
            <person name="Miller P.J."/>
            <person name="Scott M.A."/>
            <person name="Spackman E."/>
            <person name="Goraichik I."/>
            <person name="Dimitrov K.M."/>
            <person name="Suarez D.L."/>
            <person name="Swayne D.E."/>
        </authorList>
    </citation>
    <scope>NUCLEOTIDE SEQUENCE</scope>
    <source>
        <strain evidence="1">CC4</strain>
    </source>
</reference>
<organism evidence="1">
    <name type="scientific">Capnocytophaga canimorsus</name>
    <dbReference type="NCBI Taxonomy" id="28188"/>
    <lineage>
        <taxon>Bacteria</taxon>
        <taxon>Pseudomonadati</taxon>
        <taxon>Bacteroidota</taxon>
        <taxon>Flavobacteriia</taxon>
        <taxon>Flavobacteriales</taxon>
        <taxon>Flavobacteriaceae</taxon>
        <taxon>Capnocytophaga</taxon>
    </lineage>
</organism>
<sequence length="53" mass="6199">MILGILKILKPNYRLEKEKFNGESKILTMRLYGEAGTILRILKGRRVYGRAYN</sequence>
<evidence type="ECO:0000313" key="1">
    <source>
        <dbReference type="EMBL" id="SMD29011.1"/>
    </source>
</evidence>
<proteinExistence type="predicted"/>
<name>A0A1X7BZ20_9FLAO</name>